<evidence type="ECO:0000259" key="4">
    <source>
        <dbReference type="Pfam" id="PF01425"/>
    </source>
</evidence>
<evidence type="ECO:0000256" key="1">
    <source>
        <dbReference type="ARBA" id="ARBA00001311"/>
    </source>
</evidence>
<reference evidence="5" key="2">
    <citation type="submission" date="2021-04" db="EMBL/GenBank/DDBJ databases">
        <authorList>
            <person name="Gilroy R."/>
        </authorList>
    </citation>
    <scope>NUCLEOTIDE SEQUENCE</scope>
    <source>
        <strain evidence="5">CHK32-1732</strain>
    </source>
</reference>
<comment type="catalytic activity">
    <reaction evidence="1">
        <text>a monocarboxylic acid amide + H2O = a monocarboxylate + NH4(+)</text>
        <dbReference type="Rhea" id="RHEA:12020"/>
        <dbReference type="ChEBI" id="CHEBI:15377"/>
        <dbReference type="ChEBI" id="CHEBI:28938"/>
        <dbReference type="ChEBI" id="CHEBI:35757"/>
        <dbReference type="ChEBI" id="CHEBI:83628"/>
        <dbReference type="EC" id="3.5.1.4"/>
    </reaction>
</comment>
<organism evidence="5 6">
    <name type="scientific">Candidatus Corynebacterium avicola</name>
    <dbReference type="NCBI Taxonomy" id="2838527"/>
    <lineage>
        <taxon>Bacteria</taxon>
        <taxon>Bacillati</taxon>
        <taxon>Actinomycetota</taxon>
        <taxon>Actinomycetes</taxon>
        <taxon>Mycobacteriales</taxon>
        <taxon>Corynebacteriaceae</taxon>
        <taxon>Corynebacterium</taxon>
    </lineage>
</organism>
<dbReference type="InterPro" id="IPR020556">
    <property type="entry name" value="Amidase_CS"/>
</dbReference>
<protein>
    <recommendedName>
        <fullName evidence="3">amidase</fullName>
        <ecNumber evidence="3">3.5.1.4</ecNumber>
    </recommendedName>
</protein>
<name>A0A9D1RRB8_9CORY</name>
<dbReference type="InterPro" id="IPR036928">
    <property type="entry name" value="AS_sf"/>
</dbReference>
<evidence type="ECO:0000256" key="3">
    <source>
        <dbReference type="ARBA" id="ARBA00012922"/>
    </source>
</evidence>
<dbReference type="PANTHER" id="PTHR11895">
    <property type="entry name" value="TRANSAMIDASE"/>
    <property type="match status" value="1"/>
</dbReference>
<dbReference type="GO" id="GO:0004040">
    <property type="term" value="F:amidase activity"/>
    <property type="evidence" value="ECO:0007669"/>
    <property type="project" value="UniProtKB-EC"/>
</dbReference>
<dbReference type="SUPFAM" id="SSF75304">
    <property type="entry name" value="Amidase signature (AS) enzymes"/>
    <property type="match status" value="1"/>
</dbReference>
<dbReference type="EC" id="3.5.1.4" evidence="3"/>
<comment type="caution">
    <text evidence="5">The sequence shown here is derived from an EMBL/GenBank/DDBJ whole genome shotgun (WGS) entry which is preliminary data.</text>
</comment>
<gene>
    <name evidence="5" type="ORF">H9870_10875</name>
</gene>
<dbReference type="InterPro" id="IPR000120">
    <property type="entry name" value="Amidase"/>
</dbReference>
<evidence type="ECO:0000313" key="6">
    <source>
        <dbReference type="Proteomes" id="UP000824190"/>
    </source>
</evidence>
<proteinExistence type="inferred from homology"/>
<sequence>MATDTTENDITQRPWHTLDVHEWRERVAALSDAPGTSDASDGGAVQGILAALYRIALHDRDINAFGVVLAKEALETARKLDQLAPEDRGPLHGVPVAIKAEMDVAGVVTTFGTRANSTPATGDSLVVARLREAGAVIIGVTRMPEFGAWPFTDTTGYGVTRNPHDHSRTPGGSSGGSAAAVAAGLVPVAIGGDGGGSIRIPAANCGLFGLKPQRGRVSAAPYPHLWHALGTAGPLAKNVRDSALIYDIISGTTDTDVYTADPIGSLVEAVAGASDRPRLRIGVALNAPAKTAPLHSEHKAAVKQAANRLRALGHTVLEVDPASSYPDPTAAFIPQFFAGIRTEKRGVEHPEKLERRTRRVALMGAWVREPVRRWAEHKGTSIARAMSGTFEQVDVLLTPTVPGRPGQADAITGHGAVRSLLAASGPVAYTAMWNVTGFPAAAVAAGTGQDGLPLSVQLVGPDNSEETLVGLAAELEAASAERR</sequence>
<accession>A0A9D1RRB8</accession>
<dbReference type="Proteomes" id="UP000824190">
    <property type="component" value="Unassembled WGS sequence"/>
</dbReference>
<dbReference type="Gene3D" id="3.90.1300.10">
    <property type="entry name" value="Amidase signature (AS) domain"/>
    <property type="match status" value="1"/>
</dbReference>
<dbReference type="PROSITE" id="PS00571">
    <property type="entry name" value="AMIDASES"/>
    <property type="match status" value="1"/>
</dbReference>
<dbReference type="InterPro" id="IPR023631">
    <property type="entry name" value="Amidase_dom"/>
</dbReference>
<dbReference type="AlphaFoldDB" id="A0A9D1RRB8"/>
<evidence type="ECO:0000313" key="5">
    <source>
        <dbReference type="EMBL" id="HIW92150.1"/>
    </source>
</evidence>
<feature type="domain" description="Amidase" evidence="4">
    <location>
        <begin position="49"/>
        <end position="468"/>
    </location>
</feature>
<comment type="similarity">
    <text evidence="2">Belongs to the amidase family.</text>
</comment>
<evidence type="ECO:0000256" key="2">
    <source>
        <dbReference type="ARBA" id="ARBA00009199"/>
    </source>
</evidence>
<reference evidence="5" key="1">
    <citation type="journal article" date="2021" name="PeerJ">
        <title>Extensive microbial diversity within the chicken gut microbiome revealed by metagenomics and culture.</title>
        <authorList>
            <person name="Gilroy R."/>
            <person name="Ravi A."/>
            <person name="Getino M."/>
            <person name="Pursley I."/>
            <person name="Horton D.L."/>
            <person name="Alikhan N.F."/>
            <person name="Baker D."/>
            <person name="Gharbi K."/>
            <person name="Hall N."/>
            <person name="Watson M."/>
            <person name="Adriaenssens E.M."/>
            <person name="Foster-Nyarko E."/>
            <person name="Jarju S."/>
            <person name="Secka A."/>
            <person name="Antonio M."/>
            <person name="Oren A."/>
            <person name="Chaudhuri R.R."/>
            <person name="La Ragione R."/>
            <person name="Hildebrand F."/>
            <person name="Pallen M.J."/>
        </authorList>
    </citation>
    <scope>NUCLEOTIDE SEQUENCE</scope>
    <source>
        <strain evidence="5">CHK32-1732</strain>
    </source>
</reference>
<dbReference type="PANTHER" id="PTHR11895:SF7">
    <property type="entry name" value="GLUTAMYL-TRNA(GLN) AMIDOTRANSFERASE SUBUNIT A, MITOCHONDRIAL"/>
    <property type="match status" value="1"/>
</dbReference>
<dbReference type="EMBL" id="DXGC01000089">
    <property type="protein sequence ID" value="HIW92150.1"/>
    <property type="molecule type" value="Genomic_DNA"/>
</dbReference>
<dbReference type="Pfam" id="PF01425">
    <property type="entry name" value="Amidase"/>
    <property type="match status" value="1"/>
</dbReference>